<comment type="caution">
    <text evidence="2">The sequence shown here is derived from an EMBL/GenBank/DDBJ whole genome shotgun (WGS) entry which is preliminary data.</text>
</comment>
<protein>
    <submittedName>
        <fullName evidence="2">Uncharacterized protein</fullName>
    </submittedName>
</protein>
<evidence type="ECO:0000256" key="1">
    <source>
        <dbReference type="SAM" id="MobiDB-lite"/>
    </source>
</evidence>
<evidence type="ECO:0000313" key="2">
    <source>
        <dbReference type="EMBL" id="GMN18992.1"/>
    </source>
</evidence>
<feature type="compositionally biased region" description="Basic and acidic residues" evidence="1">
    <location>
        <begin position="86"/>
        <end position="96"/>
    </location>
</feature>
<organism evidence="2 3">
    <name type="scientific">Ficus carica</name>
    <name type="common">Common fig</name>
    <dbReference type="NCBI Taxonomy" id="3494"/>
    <lineage>
        <taxon>Eukaryota</taxon>
        <taxon>Viridiplantae</taxon>
        <taxon>Streptophyta</taxon>
        <taxon>Embryophyta</taxon>
        <taxon>Tracheophyta</taxon>
        <taxon>Spermatophyta</taxon>
        <taxon>Magnoliopsida</taxon>
        <taxon>eudicotyledons</taxon>
        <taxon>Gunneridae</taxon>
        <taxon>Pentapetalae</taxon>
        <taxon>rosids</taxon>
        <taxon>fabids</taxon>
        <taxon>Rosales</taxon>
        <taxon>Moraceae</taxon>
        <taxon>Ficeae</taxon>
        <taxon>Ficus</taxon>
    </lineage>
</organism>
<dbReference type="Proteomes" id="UP001187192">
    <property type="component" value="Unassembled WGS sequence"/>
</dbReference>
<reference evidence="2" key="1">
    <citation type="submission" date="2023-07" db="EMBL/GenBank/DDBJ databases">
        <title>draft genome sequence of fig (Ficus carica).</title>
        <authorList>
            <person name="Takahashi T."/>
            <person name="Nishimura K."/>
        </authorList>
    </citation>
    <scope>NUCLEOTIDE SEQUENCE</scope>
</reference>
<dbReference type="Gramene" id="FCD_00031125-RA">
    <property type="protein sequence ID" value="FCD_00031125-RA:cds"/>
    <property type="gene ID" value="FCD_00031125"/>
</dbReference>
<dbReference type="EMBL" id="BTGU01005010">
    <property type="protein sequence ID" value="GMN18992.1"/>
    <property type="molecule type" value="Genomic_DNA"/>
</dbReference>
<gene>
    <name evidence="2" type="ORF">TIFTF001_046886</name>
</gene>
<name>A0AA87YQ81_FICCA</name>
<accession>A0AA87YQ81</accession>
<feature type="region of interest" description="Disordered" evidence="1">
    <location>
        <begin position="55"/>
        <end position="96"/>
    </location>
</feature>
<feature type="region of interest" description="Disordered" evidence="1">
    <location>
        <begin position="1"/>
        <end position="33"/>
    </location>
</feature>
<proteinExistence type="predicted"/>
<evidence type="ECO:0000313" key="3">
    <source>
        <dbReference type="Proteomes" id="UP001187192"/>
    </source>
</evidence>
<feature type="compositionally biased region" description="Basic and acidic residues" evidence="1">
    <location>
        <begin position="7"/>
        <end position="19"/>
    </location>
</feature>
<feature type="compositionally biased region" description="Polar residues" evidence="1">
    <location>
        <begin position="20"/>
        <end position="31"/>
    </location>
</feature>
<dbReference type="AlphaFoldDB" id="A0AA87YQ81"/>
<keyword evidence="3" id="KW-1185">Reference proteome</keyword>
<sequence>MSTSHFRSREEPSEFDRAESSQNADTSSTANPIVVVPLRTITVPISGRRQLAHMKEVPVQPTSPAVPNVPATETDEDVEDAEADAELTKFWEDKRR</sequence>
<feature type="compositionally biased region" description="Acidic residues" evidence="1">
    <location>
        <begin position="73"/>
        <end position="85"/>
    </location>
</feature>